<keyword evidence="6" id="KW-0479">Metal-binding</keyword>
<keyword evidence="7" id="KW-0378">Hydrolase</keyword>
<reference evidence="9 10" key="1">
    <citation type="journal article" date="2016" name="Genome Announc.">
        <title>Complete genome sequence of the hyperthermophilic and piezophilic archaeon Thermococcus barophilus Ch5, capable of growth at the expense of hydrogenogenesis from carbon monoxide and formate.</title>
        <authorList>
            <person name="Oger P."/>
            <person name="Sokolova T.G."/>
            <person name="Kozhevnikova D.A."/>
            <person name="Taranov E.A."/>
            <person name="Vannier P."/>
            <person name="Lee H.S."/>
            <person name="Kwon K.K."/>
            <person name="Kang S.G."/>
            <person name="Lee J.H."/>
            <person name="Bonch-Osmolovskaya E.A."/>
            <person name="Lebedinsky A.V."/>
        </authorList>
    </citation>
    <scope>NUCLEOTIDE SEQUENCE [LARGE SCALE GENOMIC DNA]</scope>
    <source>
        <strain evidence="10">Ch5</strain>
    </source>
</reference>
<dbReference type="EMBL" id="CP013050">
    <property type="protein sequence ID" value="ALM74925.1"/>
    <property type="molecule type" value="Genomic_DNA"/>
</dbReference>
<dbReference type="SUPFAM" id="SSF109604">
    <property type="entry name" value="HD-domain/PDEase-like"/>
    <property type="match status" value="1"/>
</dbReference>
<accession>A0A0S1XAW9</accession>
<dbReference type="PATRIC" id="fig|55802.8.peg.973"/>
<evidence type="ECO:0000256" key="4">
    <source>
        <dbReference type="ARBA" id="ARBA00011738"/>
    </source>
</evidence>
<dbReference type="CDD" id="cd00077">
    <property type="entry name" value="HDc"/>
    <property type="match status" value="1"/>
</dbReference>
<dbReference type="Gene3D" id="1.10.3210.10">
    <property type="entry name" value="Hypothetical protein af1432"/>
    <property type="match status" value="1"/>
</dbReference>
<proteinExistence type="predicted"/>
<evidence type="ECO:0000313" key="9">
    <source>
        <dbReference type="EMBL" id="ALM74925.1"/>
    </source>
</evidence>
<organism evidence="9 10">
    <name type="scientific">Thermococcus barophilus</name>
    <dbReference type="NCBI Taxonomy" id="55802"/>
    <lineage>
        <taxon>Archaea</taxon>
        <taxon>Methanobacteriati</taxon>
        <taxon>Methanobacteriota</taxon>
        <taxon>Thermococci</taxon>
        <taxon>Thermococcales</taxon>
        <taxon>Thermococcaceae</taxon>
        <taxon>Thermococcus</taxon>
    </lineage>
</organism>
<dbReference type="InterPro" id="IPR003607">
    <property type="entry name" value="HD/PDEase_dom"/>
</dbReference>
<gene>
    <name evidence="9" type="ORF">TBCH5v1_0980</name>
</gene>
<dbReference type="PANTHER" id="PTHR11845">
    <property type="entry name" value="5'-DEOXYNUCLEOTIDASE HDDC2"/>
    <property type="match status" value="1"/>
</dbReference>
<evidence type="ECO:0000313" key="10">
    <source>
        <dbReference type="Proteomes" id="UP000066042"/>
    </source>
</evidence>
<comment type="catalytic activity">
    <reaction evidence="1">
        <text>a 2'-deoxyribonucleoside 5'-phosphate + H2O = a 2'-deoxyribonucleoside + phosphate</text>
        <dbReference type="Rhea" id="RHEA:36167"/>
        <dbReference type="ChEBI" id="CHEBI:15377"/>
        <dbReference type="ChEBI" id="CHEBI:18274"/>
        <dbReference type="ChEBI" id="CHEBI:43474"/>
        <dbReference type="ChEBI" id="CHEBI:65317"/>
        <dbReference type="EC" id="3.1.3.89"/>
    </reaction>
</comment>
<dbReference type="GO" id="GO:0046872">
    <property type="term" value="F:metal ion binding"/>
    <property type="evidence" value="ECO:0007669"/>
    <property type="project" value="UniProtKB-KW"/>
</dbReference>
<evidence type="ECO:0000259" key="8">
    <source>
        <dbReference type="SMART" id="SM00471"/>
    </source>
</evidence>
<dbReference type="PANTHER" id="PTHR11845:SF13">
    <property type="entry name" value="5'-DEOXYNUCLEOTIDASE HDDC2"/>
    <property type="match status" value="1"/>
</dbReference>
<comment type="subunit">
    <text evidence="4">Homodimer.</text>
</comment>
<evidence type="ECO:0000256" key="7">
    <source>
        <dbReference type="ARBA" id="ARBA00022801"/>
    </source>
</evidence>
<evidence type="ECO:0000256" key="5">
    <source>
        <dbReference type="ARBA" id="ARBA00012964"/>
    </source>
</evidence>
<dbReference type="GeneID" id="26136249"/>
<dbReference type="EC" id="3.1.3.89" evidence="5"/>
<evidence type="ECO:0000256" key="6">
    <source>
        <dbReference type="ARBA" id="ARBA00022723"/>
    </source>
</evidence>
<feature type="domain" description="HD/PDEase" evidence="8">
    <location>
        <begin position="26"/>
        <end position="145"/>
    </location>
</feature>
<protein>
    <recommendedName>
        <fullName evidence="5">5'-deoxynucleotidase</fullName>
        <ecNumber evidence="5">3.1.3.89</ecNumber>
    </recommendedName>
</protein>
<comment type="cofactor">
    <cofactor evidence="2">
        <name>Mn(2+)</name>
        <dbReference type="ChEBI" id="CHEBI:29035"/>
    </cofactor>
</comment>
<dbReference type="InterPro" id="IPR006674">
    <property type="entry name" value="HD_domain"/>
</dbReference>
<sequence>MLRLFIEAGKLKRLPRMGWLLRGVPNPESVADHSFRVAFITLFLAEDLRSRGIDVNVEKALKIALLHDLGESKITDLPLDAQRYVDKRKAEKKAVMELLLEVGEKSLEYFKLFEEYEEESSLEGRLVKFADKLEMTLQACEYEVAGFGNLDEFWSALEYLKKSEFHKYFQELIEEVEKLRKN</sequence>
<evidence type="ECO:0000256" key="3">
    <source>
        <dbReference type="ARBA" id="ARBA00001941"/>
    </source>
</evidence>
<dbReference type="RefSeq" id="WP_056933712.1">
    <property type="nucleotide sequence ID" value="NZ_CP013050.1"/>
</dbReference>
<dbReference type="SMART" id="SM00471">
    <property type="entry name" value="HDc"/>
    <property type="match status" value="1"/>
</dbReference>
<dbReference type="InterPro" id="IPR039356">
    <property type="entry name" value="YfbR/HDDC2"/>
</dbReference>
<dbReference type="AlphaFoldDB" id="A0A0S1XAW9"/>
<dbReference type="Proteomes" id="UP000066042">
    <property type="component" value="Chromosome"/>
</dbReference>
<evidence type="ECO:0000256" key="1">
    <source>
        <dbReference type="ARBA" id="ARBA00001638"/>
    </source>
</evidence>
<dbReference type="STRING" id="55802.TBCH5v1_0980"/>
<name>A0A0S1XAW9_THEBA</name>
<dbReference type="GO" id="GO:0005737">
    <property type="term" value="C:cytoplasm"/>
    <property type="evidence" value="ECO:0007669"/>
    <property type="project" value="TreeGrafter"/>
</dbReference>
<evidence type="ECO:0000256" key="2">
    <source>
        <dbReference type="ARBA" id="ARBA00001936"/>
    </source>
</evidence>
<dbReference type="FunFam" id="1.10.3210.10:FF:000035">
    <property type="entry name" value="HD family hydrolase"/>
    <property type="match status" value="1"/>
</dbReference>
<comment type="cofactor">
    <cofactor evidence="3">
        <name>Co(2+)</name>
        <dbReference type="ChEBI" id="CHEBI:48828"/>
    </cofactor>
</comment>
<dbReference type="GO" id="GO:0002953">
    <property type="term" value="F:5'-deoxynucleotidase activity"/>
    <property type="evidence" value="ECO:0007669"/>
    <property type="project" value="UniProtKB-EC"/>
</dbReference>
<dbReference type="Pfam" id="PF13023">
    <property type="entry name" value="HD_3"/>
    <property type="match status" value="1"/>
</dbReference>